<feature type="compositionally biased region" description="Basic and acidic residues" evidence="11">
    <location>
        <begin position="138"/>
        <end position="189"/>
    </location>
</feature>
<dbReference type="SUPFAM" id="SSF46785">
    <property type="entry name" value="Winged helix' DNA-binding domain"/>
    <property type="match status" value="1"/>
</dbReference>
<evidence type="ECO:0000313" key="14">
    <source>
        <dbReference type="Proteomes" id="UP001059596"/>
    </source>
</evidence>
<dbReference type="InterPro" id="IPR050899">
    <property type="entry name" value="DDRGK_domain-containing"/>
</dbReference>
<evidence type="ECO:0000256" key="8">
    <source>
        <dbReference type="ARBA" id="ARBA00023136"/>
    </source>
</evidence>
<comment type="similarity">
    <text evidence="2">Belongs to the DDRGK1 family.</text>
</comment>
<dbReference type="GO" id="GO:0005789">
    <property type="term" value="C:endoplasmic reticulum membrane"/>
    <property type="evidence" value="ECO:0007669"/>
    <property type="project" value="UniProtKB-SubCell"/>
</dbReference>
<keyword evidence="7 12" id="KW-1133">Transmembrane helix</keyword>
<keyword evidence="5" id="KW-0833">Ubl conjugation pathway</keyword>
<keyword evidence="6" id="KW-0256">Endoplasmic reticulum</keyword>
<reference evidence="13" key="1">
    <citation type="journal article" date="2023" name="Genome Biol. Evol.">
        <title>Long-read-based Genome Assembly of Drosophila gunungcola Reveals Fewer Chemosensory Genes in Flower-breeding Species.</title>
        <authorList>
            <person name="Negi A."/>
            <person name="Liao B.Y."/>
            <person name="Yeh S.D."/>
        </authorList>
    </citation>
    <scope>NUCLEOTIDE SEQUENCE</scope>
    <source>
        <strain evidence="13">Sukarami</strain>
    </source>
</reference>
<evidence type="ECO:0000256" key="6">
    <source>
        <dbReference type="ARBA" id="ARBA00022824"/>
    </source>
</evidence>
<keyword evidence="14" id="KW-1185">Reference proteome</keyword>
<dbReference type="InterPro" id="IPR036390">
    <property type="entry name" value="WH_DNA-bd_sf"/>
</dbReference>
<keyword evidence="8 12" id="KW-0472">Membrane</keyword>
<accession>A0A9P9YXE5</accession>
<proteinExistence type="inferred from homology"/>
<feature type="region of interest" description="Disordered" evidence="11">
    <location>
        <begin position="62"/>
        <end position="189"/>
    </location>
</feature>
<feature type="transmembrane region" description="Helical" evidence="12">
    <location>
        <begin position="33"/>
        <end position="53"/>
    </location>
</feature>
<comment type="subunit">
    <text evidence="10">Interacts with Atg9; the interaction is transient.</text>
</comment>
<comment type="function">
    <text evidence="9">Substrate adapter for ufmylation, the covalent attachment of the ubiquitin-like modifier UFM1 to substrate proteins. Required for ufmylation of Atg9; protects the nervous system during aging, possibly by stabilizing Atg9 and supporting its function.</text>
</comment>
<dbReference type="PANTHER" id="PTHR48176:SF1">
    <property type="entry name" value="DDRGK DOMAIN-CONTAINING PROTEIN 1"/>
    <property type="match status" value="1"/>
</dbReference>
<evidence type="ECO:0000256" key="5">
    <source>
        <dbReference type="ARBA" id="ARBA00022786"/>
    </source>
</evidence>
<keyword evidence="4 12" id="KW-0812">Transmembrane</keyword>
<sequence length="339" mass="37879">MFILLTFTFFLAKTLRTRLKNRKLLLFVLEMDLIILAGIATALLVVIITLYLLQKKNASPETKPVAAPQRGVPQRAQEGVPRRAQIARNQRNRLRQNAPAAGAAPAAVAPVAPGDSDNEDADAQVDADGARVPQGAVLDEKMGAKKRAKMEAKEQKRVQREQELHDREQRKVKEAKEEAERKQQEDLDAEVERKRLEAERLAKEERERKEHEEYLKMKAAFSVEEEGFEEGDADDQDSLLADFIQYIRDNKVVVLEDLAVAFKLKTQQAIDRIQDLQANGTLTGVIDDRGKFIYVSEDELAAVAKFIKQRGRVSIAELAESSNNLINLTPVSAGGEANS</sequence>
<dbReference type="PANTHER" id="PTHR48176">
    <property type="entry name" value="DDRGK DOMAIN-CONTAINING PROTEIN 1"/>
    <property type="match status" value="1"/>
</dbReference>
<dbReference type="Pfam" id="PF09756">
    <property type="entry name" value="DDRGK"/>
    <property type="match status" value="1"/>
</dbReference>
<feature type="compositionally biased region" description="Acidic residues" evidence="11">
    <location>
        <begin position="116"/>
        <end position="125"/>
    </location>
</feature>
<evidence type="ECO:0000256" key="7">
    <source>
        <dbReference type="ARBA" id="ARBA00022989"/>
    </source>
</evidence>
<dbReference type="EMBL" id="JAMKOV010000001">
    <property type="protein sequence ID" value="KAI8044877.1"/>
    <property type="molecule type" value="Genomic_DNA"/>
</dbReference>
<evidence type="ECO:0000256" key="3">
    <source>
        <dbReference type="ARBA" id="ARBA00018218"/>
    </source>
</evidence>
<feature type="compositionally biased region" description="Low complexity" evidence="11">
    <location>
        <begin position="82"/>
        <end position="114"/>
    </location>
</feature>
<dbReference type="GO" id="GO:0044389">
    <property type="term" value="F:ubiquitin-like protein ligase binding"/>
    <property type="evidence" value="ECO:0007669"/>
    <property type="project" value="TreeGrafter"/>
</dbReference>
<evidence type="ECO:0000256" key="10">
    <source>
        <dbReference type="ARBA" id="ARBA00049687"/>
    </source>
</evidence>
<dbReference type="FunFam" id="1.10.10.10:FF:000143">
    <property type="entry name" value="DDRGK domain-containing protein 1"/>
    <property type="match status" value="1"/>
</dbReference>
<organism evidence="13 14">
    <name type="scientific">Drosophila gunungcola</name>
    <name type="common">fruit fly</name>
    <dbReference type="NCBI Taxonomy" id="103775"/>
    <lineage>
        <taxon>Eukaryota</taxon>
        <taxon>Metazoa</taxon>
        <taxon>Ecdysozoa</taxon>
        <taxon>Arthropoda</taxon>
        <taxon>Hexapoda</taxon>
        <taxon>Insecta</taxon>
        <taxon>Pterygota</taxon>
        <taxon>Neoptera</taxon>
        <taxon>Endopterygota</taxon>
        <taxon>Diptera</taxon>
        <taxon>Brachycera</taxon>
        <taxon>Muscomorpha</taxon>
        <taxon>Ephydroidea</taxon>
        <taxon>Drosophilidae</taxon>
        <taxon>Drosophila</taxon>
        <taxon>Sophophora</taxon>
    </lineage>
</organism>
<dbReference type="SMART" id="SM01128">
    <property type="entry name" value="DDRGK"/>
    <property type="match status" value="1"/>
</dbReference>
<dbReference type="Proteomes" id="UP001059596">
    <property type="component" value="Chromosome 3R"/>
</dbReference>
<dbReference type="InterPro" id="IPR036388">
    <property type="entry name" value="WH-like_DNA-bd_sf"/>
</dbReference>
<evidence type="ECO:0000256" key="12">
    <source>
        <dbReference type="SAM" id="Phobius"/>
    </source>
</evidence>
<evidence type="ECO:0000313" key="13">
    <source>
        <dbReference type="EMBL" id="KAI8044877.1"/>
    </source>
</evidence>
<dbReference type="InterPro" id="IPR019153">
    <property type="entry name" value="DDRGK_dom-contain"/>
</dbReference>
<evidence type="ECO:0000256" key="4">
    <source>
        <dbReference type="ARBA" id="ARBA00022692"/>
    </source>
</evidence>
<comment type="caution">
    <text evidence="13">The sequence shown here is derived from an EMBL/GenBank/DDBJ whole genome shotgun (WGS) entry which is preliminary data.</text>
</comment>
<evidence type="ECO:0000256" key="2">
    <source>
        <dbReference type="ARBA" id="ARBA00009829"/>
    </source>
</evidence>
<gene>
    <name evidence="13" type="ORF">M5D96_001052</name>
</gene>
<dbReference type="AlphaFoldDB" id="A0A9P9YXE5"/>
<evidence type="ECO:0000256" key="9">
    <source>
        <dbReference type="ARBA" id="ARBA00049608"/>
    </source>
</evidence>
<name>A0A9P9YXE5_9MUSC</name>
<protein>
    <recommendedName>
        <fullName evidence="3">DDRGK domain-containing protein 1</fullName>
    </recommendedName>
</protein>
<dbReference type="Gene3D" id="1.10.10.10">
    <property type="entry name" value="Winged helix-like DNA-binding domain superfamily/Winged helix DNA-binding domain"/>
    <property type="match status" value="1"/>
</dbReference>
<comment type="subcellular location">
    <subcellularLocation>
        <location evidence="1">Endoplasmic reticulum membrane</location>
        <topology evidence="1">Single-pass membrane protein</topology>
    </subcellularLocation>
</comment>
<evidence type="ECO:0000256" key="11">
    <source>
        <dbReference type="SAM" id="MobiDB-lite"/>
    </source>
</evidence>
<evidence type="ECO:0000256" key="1">
    <source>
        <dbReference type="ARBA" id="ARBA00004389"/>
    </source>
</evidence>